<dbReference type="EMBL" id="KL596656">
    <property type="protein sequence ID" value="KER30761.1"/>
    <property type="molecule type" value="Genomic_DNA"/>
</dbReference>
<sequence length="84" mass="9279">MELTTFTDSGISSSRIRKSADNQRRYRKREASPPDILLSPESQAITCEEGHFCTCTVDFRRGTIFVGSLSLIPLRDSSPVGASQ</sequence>
<accession>A0A074ZUH2</accession>
<proteinExistence type="predicted"/>
<gene>
    <name evidence="2" type="ORF">T265_02905</name>
</gene>
<evidence type="ECO:0000313" key="2">
    <source>
        <dbReference type="EMBL" id="KER30761.1"/>
    </source>
</evidence>
<feature type="compositionally biased region" description="Polar residues" evidence="1">
    <location>
        <begin position="1"/>
        <end position="14"/>
    </location>
</feature>
<organism evidence="2 3">
    <name type="scientific">Opisthorchis viverrini</name>
    <name type="common">Southeast Asian liver fluke</name>
    <dbReference type="NCBI Taxonomy" id="6198"/>
    <lineage>
        <taxon>Eukaryota</taxon>
        <taxon>Metazoa</taxon>
        <taxon>Spiralia</taxon>
        <taxon>Lophotrochozoa</taxon>
        <taxon>Platyhelminthes</taxon>
        <taxon>Trematoda</taxon>
        <taxon>Digenea</taxon>
        <taxon>Opisthorchiida</taxon>
        <taxon>Opisthorchiata</taxon>
        <taxon>Opisthorchiidae</taxon>
        <taxon>Opisthorchis</taxon>
    </lineage>
</organism>
<dbReference type="KEGG" id="ovi:T265_02905"/>
<evidence type="ECO:0000256" key="1">
    <source>
        <dbReference type="SAM" id="MobiDB-lite"/>
    </source>
</evidence>
<dbReference type="AlphaFoldDB" id="A0A074ZUH2"/>
<keyword evidence="3" id="KW-1185">Reference proteome</keyword>
<name>A0A074ZUH2_OPIVI</name>
<dbReference type="Proteomes" id="UP000054324">
    <property type="component" value="Unassembled WGS sequence"/>
</dbReference>
<dbReference type="GeneID" id="20317093"/>
<reference evidence="2 3" key="1">
    <citation type="submission" date="2013-11" db="EMBL/GenBank/DDBJ databases">
        <title>Opisthorchis viverrini - life in the bile duct.</title>
        <authorList>
            <person name="Young N.D."/>
            <person name="Nagarajan N."/>
            <person name="Lin S.J."/>
            <person name="Korhonen P.K."/>
            <person name="Jex A.R."/>
            <person name="Hall R.S."/>
            <person name="Safavi-Hemami H."/>
            <person name="Kaewkong W."/>
            <person name="Bertrand D."/>
            <person name="Gao S."/>
            <person name="Seet Q."/>
            <person name="Wongkham S."/>
            <person name="Teh B.T."/>
            <person name="Wongkham C."/>
            <person name="Intapan P.M."/>
            <person name="Maleewong W."/>
            <person name="Yang X."/>
            <person name="Hu M."/>
            <person name="Wang Z."/>
            <person name="Hofmann A."/>
            <person name="Sternberg P.W."/>
            <person name="Tan P."/>
            <person name="Wang J."/>
            <person name="Gasser R.B."/>
        </authorList>
    </citation>
    <scope>NUCLEOTIDE SEQUENCE [LARGE SCALE GENOMIC DNA]</scope>
</reference>
<feature type="region of interest" description="Disordered" evidence="1">
    <location>
        <begin position="1"/>
        <end position="34"/>
    </location>
</feature>
<dbReference type="CTD" id="20317093"/>
<protein>
    <submittedName>
        <fullName evidence="2">Uncharacterized protein</fullName>
    </submittedName>
</protein>
<feature type="compositionally biased region" description="Basic and acidic residues" evidence="1">
    <location>
        <begin position="18"/>
        <end position="32"/>
    </location>
</feature>
<evidence type="ECO:0000313" key="3">
    <source>
        <dbReference type="Proteomes" id="UP000054324"/>
    </source>
</evidence>
<dbReference type="RefSeq" id="XP_009165522.1">
    <property type="nucleotide sequence ID" value="XM_009167258.1"/>
</dbReference>